<feature type="domain" description="Glycosyl transferase family 1" evidence="1">
    <location>
        <begin position="179"/>
        <end position="326"/>
    </location>
</feature>
<organism evidence="3 4">
    <name type="scientific">Kordia algicida OT-1</name>
    <dbReference type="NCBI Taxonomy" id="391587"/>
    <lineage>
        <taxon>Bacteria</taxon>
        <taxon>Pseudomonadati</taxon>
        <taxon>Bacteroidota</taxon>
        <taxon>Flavobacteriia</taxon>
        <taxon>Flavobacteriales</taxon>
        <taxon>Flavobacteriaceae</taxon>
        <taxon>Kordia</taxon>
    </lineage>
</organism>
<dbReference type="InterPro" id="IPR028098">
    <property type="entry name" value="Glyco_trans_4-like_N"/>
</dbReference>
<evidence type="ECO:0000259" key="2">
    <source>
        <dbReference type="Pfam" id="PF13439"/>
    </source>
</evidence>
<sequence>MKTLQVIDTLDTGGAEKLAITYANALATTAEASFLCTTRKEGILKNQISKEVGYLFLNRQRTFDFGAIKRLKAFIKENEIDIVHAHATSFFIVFLTKLIYPKFKMVWHDHYGNSEFLAERKAVAIKIASYAMNGVISVNQRLKDWAEKNLVVSNVIYLSNFPVKNETVKASTKMHGIDGKRIVCLANLRPQKNHMLLLKAFKTVQKDDWTLHLIGKDFEDEYSRQIKLYLHDHGLSKNVFVYGSREDVSHVLSQCSIGVLSSKSEGLPIALLEYGLHELAVLTTDVGECNRVVSDETKGYIVPSENEAVFAEKLRILMENQHECLAKAEQLYKHIQANFAQKAIMQQLISFYDEL</sequence>
<keyword evidence="4" id="KW-1185">Reference proteome</keyword>
<protein>
    <submittedName>
        <fullName evidence="3">Glycosyl transferase, group 1</fullName>
    </submittedName>
</protein>
<dbReference type="SUPFAM" id="SSF53756">
    <property type="entry name" value="UDP-Glycosyltransferase/glycogen phosphorylase"/>
    <property type="match status" value="1"/>
</dbReference>
<gene>
    <name evidence="3" type="ORF">KAOT1_06207</name>
</gene>
<dbReference type="PANTHER" id="PTHR12526">
    <property type="entry name" value="GLYCOSYLTRANSFERASE"/>
    <property type="match status" value="1"/>
</dbReference>
<dbReference type="STRING" id="391587.KAOT1_06207"/>
<dbReference type="CDD" id="cd03811">
    <property type="entry name" value="GT4_GT28_WabH-like"/>
    <property type="match status" value="1"/>
</dbReference>
<dbReference type="AlphaFoldDB" id="A9EBR0"/>
<evidence type="ECO:0000313" key="3">
    <source>
        <dbReference type="EMBL" id="EDP94507.1"/>
    </source>
</evidence>
<dbReference type="GO" id="GO:0016757">
    <property type="term" value="F:glycosyltransferase activity"/>
    <property type="evidence" value="ECO:0007669"/>
    <property type="project" value="InterPro"/>
</dbReference>
<feature type="domain" description="Glycosyltransferase subfamily 4-like N-terminal" evidence="2">
    <location>
        <begin position="13"/>
        <end position="153"/>
    </location>
</feature>
<evidence type="ECO:0000313" key="4">
    <source>
        <dbReference type="Proteomes" id="UP000002945"/>
    </source>
</evidence>
<evidence type="ECO:0000259" key="1">
    <source>
        <dbReference type="Pfam" id="PF00534"/>
    </source>
</evidence>
<dbReference type="OrthoDB" id="823685at2"/>
<dbReference type="EMBL" id="ABIB01000017">
    <property type="protein sequence ID" value="EDP94507.1"/>
    <property type="molecule type" value="Genomic_DNA"/>
</dbReference>
<dbReference type="RefSeq" id="WP_007093810.1">
    <property type="nucleotide sequence ID" value="NZ_CP142125.1"/>
</dbReference>
<dbReference type="InterPro" id="IPR001296">
    <property type="entry name" value="Glyco_trans_1"/>
</dbReference>
<dbReference type="HOGENOM" id="CLU_009583_0_1_10"/>
<dbReference type="Pfam" id="PF00534">
    <property type="entry name" value="Glycos_transf_1"/>
    <property type="match status" value="1"/>
</dbReference>
<dbReference type="eggNOG" id="COG0438">
    <property type="taxonomic scope" value="Bacteria"/>
</dbReference>
<name>A9EBR0_9FLAO</name>
<dbReference type="Gene3D" id="3.40.50.2000">
    <property type="entry name" value="Glycogen Phosphorylase B"/>
    <property type="match status" value="2"/>
</dbReference>
<dbReference type="Pfam" id="PF13439">
    <property type="entry name" value="Glyco_transf_4"/>
    <property type="match status" value="1"/>
</dbReference>
<comment type="caution">
    <text evidence="3">The sequence shown here is derived from an EMBL/GenBank/DDBJ whole genome shotgun (WGS) entry which is preliminary data.</text>
</comment>
<keyword evidence="3" id="KW-0808">Transferase</keyword>
<proteinExistence type="predicted"/>
<reference evidence="3 4" key="1">
    <citation type="journal article" date="2011" name="J. Bacteriol.">
        <title>Genome sequence of the algicidal bacterium Kordia algicida OT-1.</title>
        <authorList>
            <person name="Lee H.S."/>
            <person name="Kang S.G."/>
            <person name="Kwon K.K."/>
            <person name="Lee J.H."/>
            <person name="Kim S.J."/>
        </authorList>
    </citation>
    <scope>NUCLEOTIDE SEQUENCE [LARGE SCALE GENOMIC DNA]</scope>
    <source>
        <strain evidence="3 4">OT-1</strain>
    </source>
</reference>
<accession>A9EBR0</accession>
<dbReference type="Proteomes" id="UP000002945">
    <property type="component" value="Unassembled WGS sequence"/>
</dbReference>